<feature type="transmembrane region" description="Helical" evidence="7">
    <location>
        <begin position="298"/>
        <end position="319"/>
    </location>
</feature>
<feature type="transmembrane region" description="Helical" evidence="7">
    <location>
        <begin position="159"/>
        <end position="178"/>
    </location>
</feature>
<comment type="similarity">
    <text evidence="6">Belongs to the major facilitator superfamily. Spinster (TC 2.A.1.49) family.</text>
</comment>
<evidence type="ECO:0000259" key="8">
    <source>
        <dbReference type="PROSITE" id="PS50850"/>
    </source>
</evidence>
<dbReference type="PANTHER" id="PTHR23505">
    <property type="entry name" value="SPINSTER"/>
    <property type="match status" value="1"/>
</dbReference>
<dbReference type="AlphaFoldDB" id="A0AAN6GZV2"/>
<evidence type="ECO:0000256" key="3">
    <source>
        <dbReference type="ARBA" id="ARBA00022692"/>
    </source>
</evidence>
<evidence type="ECO:0000256" key="5">
    <source>
        <dbReference type="ARBA" id="ARBA00023136"/>
    </source>
</evidence>
<dbReference type="Pfam" id="PF07690">
    <property type="entry name" value="MFS_1"/>
    <property type="match status" value="1"/>
</dbReference>
<dbReference type="InterPro" id="IPR044770">
    <property type="entry name" value="MFS_spinster-like"/>
</dbReference>
<feature type="transmembrane region" description="Helical" evidence="7">
    <location>
        <begin position="266"/>
        <end position="286"/>
    </location>
</feature>
<keyword evidence="2" id="KW-0813">Transport</keyword>
<keyword evidence="4 7" id="KW-1133">Transmembrane helix</keyword>
<dbReference type="InterPro" id="IPR036259">
    <property type="entry name" value="MFS_trans_sf"/>
</dbReference>
<sequence>MALLLLLNYFLAQYDKLILSYFQIEVMRDLRLTSTQYGLLSGYATGIVSALSAIPIAFVADYSGTRLWTLTAAALWWNICCIFQGYSHTFWQMFLARLAMSIGQSPVEALSVSLISDFVPTRWLFLIESFLYVGVYIGEAVSAQIATAFGRTHTPWNDALKAIGIVGLVVAVMLRLVAREPCRKILNSAIEPVEAHQQAHTPQTESFQAKDGAASLLLASVKHVVRMKSFWLLTLAAGARQFSGNVFGYYMPSYLLAQYPSKPNLLSHYGTIVGAVGSVSCLKGGFVCSSSPKVPTMALLLTAIGGMVSAAFVICMVFSKSLAGGSLGIGTEILYGTMSAAYITAELWLGAFASLLAALLPPRMKTFCLGIYTSVIILIYSSAPQMIGLALRSYGAGSPSYIRATRNILVILIPVGYWVAGILFLLAFAPVRKDLAMQRRTVANGESVRGPISKSRVMFFAGSVAVLGSLTIALLVTSLIVH</sequence>
<protein>
    <recommendedName>
        <fullName evidence="8">Major facilitator superfamily (MFS) profile domain-containing protein</fullName>
    </recommendedName>
</protein>
<feature type="transmembrane region" description="Helical" evidence="7">
    <location>
        <begin position="367"/>
        <end position="388"/>
    </location>
</feature>
<feature type="transmembrane region" description="Helical" evidence="7">
    <location>
        <begin position="36"/>
        <end position="60"/>
    </location>
</feature>
<feature type="transmembrane region" description="Helical" evidence="7">
    <location>
        <begin position="123"/>
        <end position="147"/>
    </location>
</feature>
<proteinExistence type="inferred from homology"/>
<dbReference type="InterPro" id="IPR011701">
    <property type="entry name" value="MFS"/>
</dbReference>
<dbReference type="Proteomes" id="UP001175353">
    <property type="component" value="Unassembled WGS sequence"/>
</dbReference>
<dbReference type="PROSITE" id="PS50850">
    <property type="entry name" value="MFS"/>
    <property type="match status" value="1"/>
</dbReference>
<feature type="transmembrane region" description="Helical" evidence="7">
    <location>
        <begin position="230"/>
        <end position="251"/>
    </location>
</feature>
<evidence type="ECO:0000256" key="2">
    <source>
        <dbReference type="ARBA" id="ARBA00022448"/>
    </source>
</evidence>
<feature type="transmembrane region" description="Helical" evidence="7">
    <location>
        <begin position="457"/>
        <end position="481"/>
    </location>
</feature>
<organism evidence="9 10">
    <name type="scientific">Friedmanniomyces endolithicus</name>
    <dbReference type="NCBI Taxonomy" id="329885"/>
    <lineage>
        <taxon>Eukaryota</taxon>
        <taxon>Fungi</taxon>
        <taxon>Dikarya</taxon>
        <taxon>Ascomycota</taxon>
        <taxon>Pezizomycotina</taxon>
        <taxon>Dothideomycetes</taxon>
        <taxon>Dothideomycetidae</taxon>
        <taxon>Mycosphaerellales</taxon>
        <taxon>Teratosphaeriaceae</taxon>
        <taxon>Friedmanniomyces</taxon>
    </lineage>
</organism>
<dbReference type="GO" id="GO:0022857">
    <property type="term" value="F:transmembrane transporter activity"/>
    <property type="evidence" value="ECO:0007669"/>
    <property type="project" value="InterPro"/>
</dbReference>
<keyword evidence="3 7" id="KW-0812">Transmembrane</keyword>
<name>A0AAN6GZV2_9PEZI</name>
<evidence type="ECO:0000256" key="4">
    <source>
        <dbReference type="ARBA" id="ARBA00022989"/>
    </source>
</evidence>
<evidence type="ECO:0000256" key="1">
    <source>
        <dbReference type="ARBA" id="ARBA00004141"/>
    </source>
</evidence>
<dbReference type="InterPro" id="IPR020846">
    <property type="entry name" value="MFS_dom"/>
</dbReference>
<evidence type="ECO:0000256" key="7">
    <source>
        <dbReference type="SAM" id="Phobius"/>
    </source>
</evidence>
<feature type="domain" description="Major facilitator superfamily (MFS) profile" evidence="8">
    <location>
        <begin position="1"/>
        <end position="433"/>
    </location>
</feature>
<feature type="transmembrane region" description="Helical" evidence="7">
    <location>
        <begin position="408"/>
        <end position="431"/>
    </location>
</feature>
<dbReference type="PANTHER" id="PTHR23505:SF79">
    <property type="entry name" value="PROTEIN SPINSTER"/>
    <property type="match status" value="1"/>
</dbReference>
<feature type="transmembrane region" description="Helical" evidence="7">
    <location>
        <begin position="67"/>
        <end position="86"/>
    </location>
</feature>
<dbReference type="EMBL" id="JAUJLE010000770">
    <property type="protein sequence ID" value="KAK0950807.1"/>
    <property type="molecule type" value="Genomic_DNA"/>
</dbReference>
<dbReference type="SUPFAM" id="SSF103473">
    <property type="entry name" value="MFS general substrate transporter"/>
    <property type="match status" value="1"/>
</dbReference>
<evidence type="ECO:0000256" key="6">
    <source>
        <dbReference type="ARBA" id="ARBA00024338"/>
    </source>
</evidence>
<evidence type="ECO:0000313" key="9">
    <source>
        <dbReference type="EMBL" id="KAK0950807.1"/>
    </source>
</evidence>
<accession>A0AAN6GZV2</accession>
<gene>
    <name evidence="9" type="ORF">LTR91_025398</name>
</gene>
<keyword evidence="5 7" id="KW-0472">Membrane</keyword>
<evidence type="ECO:0000313" key="10">
    <source>
        <dbReference type="Proteomes" id="UP001175353"/>
    </source>
</evidence>
<keyword evidence="10" id="KW-1185">Reference proteome</keyword>
<dbReference type="Gene3D" id="1.20.1250.20">
    <property type="entry name" value="MFS general substrate transporter like domains"/>
    <property type="match status" value="1"/>
</dbReference>
<feature type="transmembrane region" description="Helical" evidence="7">
    <location>
        <begin position="339"/>
        <end position="360"/>
    </location>
</feature>
<dbReference type="GO" id="GO:0016020">
    <property type="term" value="C:membrane"/>
    <property type="evidence" value="ECO:0007669"/>
    <property type="project" value="UniProtKB-SubCell"/>
</dbReference>
<comment type="caution">
    <text evidence="9">The sequence shown here is derived from an EMBL/GenBank/DDBJ whole genome shotgun (WGS) entry which is preliminary data.</text>
</comment>
<reference evidence="9" key="1">
    <citation type="submission" date="2023-06" db="EMBL/GenBank/DDBJ databases">
        <title>Black Yeasts Isolated from many extreme environments.</title>
        <authorList>
            <person name="Coleine C."/>
            <person name="Stajich J.E."/>
            <person name="Selbmann L."/>
        </authorList>
    </citation>
    <scope>NUCLEOTIDE SEQUENCE</scope>
    <source>
        <strain evidence="9">CCFEE 5200</strain>
    </source>
</reference>
<comment type="subcellular location">
    <subcellularLocation>
        <location evidence="1">Membrane</location>
        <topology evidence="1">Multi-pass membrane protein</topology>
    </subcellularLocation>
</comment>